<dbReference type="Pfam" id="PF22691">
    <property type="entry name" value="Thiolase_C_1"/>
    <property type="match status" value="1"/>
</dbReference>
<dbReference type="PANTHER" id="PTHR42870:SF1">
    <property type="entry name" value="NON-SPECIFIC LIPID-TRANSFER PROTEIN-LIKE 2"/>
    <property type="match status" value="1"/>
</dbReference>
<dbReference type="EC" id="2.3.1.176" evidence="4"/>
<keyword evidence="13" id="KW-0576">Peroxisome</keyword>
<accession>A0A194Q2K5</accession>
<evidence type="ECO:0000256" key="8">
    <source>
        <dbReference type="ARBA" id="ARBA00022679"/>
    </source>
</evidence>
<evidence type="ECO:0000256" key="13">
    <source>
        <dbReference type="ARBA" id="ARBA00023140"/>
    </source>
</evidence>
<keyword evidence="12" id="KW-0496">Mitochondrion</keyword>
<evidence type="ECO:0000256" key="30">
    <source>
        <dbReference type="ARBA" id="ARBA00047485"/>
    </source>
</evidence>
<comment type="catalytic activity">
    <reaction evidence="38">
        <text>octanoyl-CoA + acetyl-CoA = 3-oxodecanoyl-CoA + CoA</text>
        <dbReference type="Rhea" id="RHEA:31087"/>
        <dbReference type="ChEBI" id="CHEBI:57287"/>
        <dbReference type="ChEBI" id="CHEBI:57288"/>
        <dbReference type="ChEBI" id="CHEBI:57386"/>
        <dbReference type="ChEBI" id="CHEBI:62548"/>
    </reaction>
    <physiologicalReaction direction="right-to-left" evidence="38">
        <dbReference type="Rhea" id="RHEA:31089"/>
    </physiologicalReaction>
</comment>
<evidence type="ECO:0000256" key="27">
    <source>
        <dbReference type="ARBA" id="ARBA00033178"/>
    </source>
</evidence>
<dbReference type="SUPFAM" id="SSF55718">
    <property type="entry name" value="SCP-like"/>
    <property type="match status" value="1"/>
</dbReference>
<dbReference type="InterPro" id="IPR016039">
    <property type="entry name" value="Thiolase-like"/>
</dbReference>
<dbReference type="GO" id="GO:0008289">
    <property type="term" value="F:lipid binding"/>
    <property type="evidence" value="ECO:0007669"/>
    <property type="project" value="UniProtKB-KW"/>
</dbReference>
<dbReference type="FunFam" id="3.40.47.10:FF:000016">
    <property type="entry name" value="Non-specific lipid-transfer protein"/>
    <property type="match status" value="1"/>
</dbReference>
<dbReference type="STRING" id="66420.A0A194Q2K5"/>
<comment type="catalytic activity">
    <reaction evidence="30">
        <text>tetradecanoyl-CoA + acetyl-CoA = 3-oxohexadecanoyl-CoA + CoA</text>
        <dbReference type="Rhea" id="RHEA:18161"/>
        <dbReference type="ChEBI" id="CHEBI:57287"/>
        <dbReference type="ChEBI" id="CHEBI:57288"/>
        <dbReference type="ChEBI" id="CHEBI:57349"/>
        <dbReference type="ChEBI" id="CHEBI:57385"/>
        <dbReference type="EC" id="2.3.1.155"/>
    </reaction>
    <physiologicalReaction direction="right-to-left" evidence="30">
        <dbReference type="Rhea" id="RHEA:18163"/>
    </physiologicalReaction>
</comment>
<dbReference type="GO" id="GO:0050633">
    <property type="term" value="F:acetyl-CoA C-myristoyltransferase activity"/>
    <property type="evidence" value="ECO:0007669"/>
    <property type="project" value="UniProtKB-EC"/>
</dbReference>
<keyword evidence="7" id="KW-0963">Cytoplasm</keyword>
<evidence type="ECO:0000256" key="7">
    <source>
        <dbReference type="ARBA" id="ARBA00022490"/>
    </source>
</evidence>
<comment type="catalytic activity">
    <reaction evidence="37">
        <text>3-oxohexadecanedioyl-CoA + CoA = tetradecanedioyl-CoA + acetyl-CoA</text>
        <dbReference type="Rhea" id="RHEA:40343"/>
        <dbReference type="ChEBI" id="CHEBI:57287"/>
        <dbReference type="ChEBI" id="CHEBI:57288"/>
        <dbReference type="ChEBI" id="CHEBI:77081"/>
        <dbReference type="ChEBI" id="CHEBI:77084"/>
    </reaction>
    <physiologicalReaction direction="left-to-right" evidence="37">
        <dbReference type="Rhea" id="RHEA:40344"/>
    </physiologicalReaction>
</comment>
<comment type="catalytic activity">
    <reaction evidence="36">
        <text>dodecanoyl-CoA + acetyl-CoA = 3-oxotetradecanoyl-CoA + CoA</text>
        <dbReference type="Rhea" id="RHEA:31091"/>
        <dbReference type="ChEBI" id="CHEBI:57287"/>
        <dbReference type="ChEBI" id="CHEBI:57288"/>
        <dbReference type="ChEBI" id="CHEBI:57375"/>
        <dbReference type="ChEBI" id="CHEBI:62543"/>
    </reaction>
    <physiologicalReaction direction="right-to-left" evidence="36">
        <dbReference type="Rhea" id="RHEA:31093"/>
    </physiologicalReaction>
</comment>
<comment type="catalytic activity">
    <reaction evidence="32">
        <text>decanoyl-CoA + acetyl-CoA = 3-oxododecanoyl-CoA + CoA</text>
        <dbReference type="Rhea" id="RHEA:31183"/>
        <dbReference type="ChEBI" id="CHEBI:57287"/>
        <dbReference type="ChEBI" id="CHEBI:57288"/>
        <dbReference type="ChEBI" id="CHEBI:61430"/>
        <dbReference type="ChEBI" id="CHEBI:62615"/>
    </reaction>
    <physiologicalReaction direction="right-to-left" evidence="32">
        <dbReference type="Rhea" id="RHEA:31185"/>
    </physiologicalReaction>
</comment>
<keyword evidence="11" id="KW-0446">Lipid-binding</keyword>
<comment type="catalytic activity">
    <reaction evidence="31">
        <text>hexanoyl-CoA + acetyl-CoA = 3-oxooctanoyl-CoA + CoA</text>
        <dbReference type="Rhea" id="RHEA:31203"/>
        <dbReference type="ChEBI" id="CHEBI:57287"/>
        <dbReference type="ChEBI" id="CHEBI:57288"/>
        <dbReference type="ChEBI" id="CHEBI:62619"/>
        <dbReference type="ChEBI" id="CHEBI:62620"/>
    </reaction>
    <physiologicalReaction direction="right-to-left" evidence="31">
        <dbReference type="Rhea" id="RHEA:31205"/>
    </physiologicalReaction>
</comment>
<evidence type="ECO:0000259" key="40">
    <source>
        <dbReference type="Pfam" id="PF02036"/>
    </source>
</evidence>
<dbReference type="SUPFAM" id="SSF53901">
    <property type="entry name" value="Thiolase-like"/>
    <property type="match status" value="2"/>
</dbReference>
<dbReference type="GO" id="GO:0006629">
    <property type="term" value="P:lipid metabolic process"/>
    <property type="evidence" value="ECO:0007669"/>
    <property type="project" value="UniProtKB-KW"/>
</dbReference>
<dbReference type="InterPro" id="IPR020616">
    <property type="entry name" value="Thiolase_N"/>
</dbReference>
<evidence type="ECO:0000256" key="25">
    <source>
        <dbReference type="ARBA" id="ARBA00032093"/>
    </source>
</evidence>
<dbReference type="FunFam" id="3.30.1050.10:FF:000001">
    <property type="entry name" value="Putative Non-specific lipid-transfer protein"/>
    <property type="match status" value="1"/>
</dbReference>
<dbReference type="GO" id="GO:0005739">
    <property type="term" value="C:mitochondrion"/>
    <property type="evidence" value="ECO:0007669"/>
    <property type="project" value="UniProtKB-SubCell"/>
</dbReference>
<evidence type="ECO:0000256" key="35">
    <source>
        <dbReference type="ARBA" id="ARBA00049268"/>
    </source>
</evidence>
<evidence type="ECO:0000256" key="19">
    <source>
        <dbReference type="ARBA" id="ARBA00024514"/>
    </source>
</evidence>
<evidence type="ECO:0000313" key="42">
    <source>
        <dbReference type="EMBL" id="KPI99776.1"/>
    </source>
</evidence>
<evidence type="ECO:0000256" key="11">
    <source>
        <dbReference type="ARBA" id="ARBA00023121"/>
    </source>
</evidence>
<keyword evidence="43" id="KW-1185">Reference proteome</keyword>
<dbReference type="Pfam" id="PF02036">
    <property type="entry name" value="SCP2"/>
    <property type="match status" value="1"/>
</dbReference>
<evidence type="ECO:0000256" key="33">
    <source>
        <dbReference type="ARBA" id="ARBA00048553"/>
    </source>
</evidence>
<evidence type="ECO:0000256" key="32">
    <source>
        <dbReference type="ARBA" id="ARBA00048004"/>
    </source>
</evidence>
<evidence type="ECO:0000256" key="6">
    <source>
        <dbReference type="ARBA" id="ARBA00022448"/>
    </source>
</evidence>
<evidence type="ECO:0000256" key="12">
    <source>
        <dbReference type="ARBA" id="ARBA00023128"/>
    </source>
</evidence>
<dbReference type="InterPro" id="IPR036527">
    <property type="entry name" value="SCP2_sterol-bd_dom_sf"/>
</dbReference>
<dbReference type="InterPro" id="IPR020615">
    <property type="entry name" value="Thiolase_acyl_enz_int_AS"/>
</dbReference>
<evidence type="ECO:0000256" key="26">
    <source>
        <dbReference type="ARBA" id="ARBA00032316"/>
    </source>
</evidence>
<evidence type="ECO:0000256" key="20">
    <source>
        <dbReference type="ARBA" id="ARBA00029287"/>
    </source>
</evidence>
<comment type="function">
    <text evidence="29">Plays a crucial role in the peroxisomal oxidation of branched-chain fatty acids. Catalyzes the last step of the peroxisomal beta-oxidation of branched chain fatty acids and the side chain of the bile acid intermediates di- and trihydroxycoprostanic acids (DHCA and THCA). Also active with medium and long straight chain 3-oxoacyl-CoAs. Stimulates the microsomal conversion of 7-dehydrocholesterol to cholesterol and transfers phosphatidylcholine and 7-dehydrocholesterol between membrances, in vitro. Isoforms SCP2 and SCPx cooperate in peroxisomal oxidation of certain naturally occurring tetramethyl-branched fatty acyl-CoAs.</text>
</comment>
<evidence type="ECO:0000256" key="22">
    <source>
        <dbReference type="ARBA" id="ARBA00030851"/>
    </source>
</evidence>
<name>A0A194Q2K5_PAPXU</name>
<dbReference type="PROSITE" id="PS00737">
    <property type="entry name" value="THIOLASE_2"/>
    <property type="match status" value="1"/>
</dbReference>
<dbReference type="PANTHER" id="PTHR42870">
    <property type="entry name" value="ACETYL-COA C-ACETYLTRANSFERASE"/>
    <property type="match status" value="1"/>
</dbReference>
<evidence type="ECO:0000256" key="3">
    <source>
        <dbReference type="ARBA" id="ARBA00004496"/>
    </source>
</evidence>
<comment type="catalytic activity">
    <reaction evidence="34">
        <text>an acyl-CoA + acetyl-CoA = a 3-oxoacyl-CoA + CoA</text>
        <dbReference type="Rhea" id="RHEA:21564"/>
        <dbReference type="ChEBI" id="CHEBI:57287"/>
        <dbReference type="ChEBI" id="CHEBI:57288"/>
        <dbReference type="ChEBI" id="CHEBI:58342"/>
        <dbReference type="ChEBI" id="CHEBI:90726"/>
        <dbReference type="EC" id="2.3.1.16"/>
    </reaction>
    <physiologicalReaction direction="right-to-left" evidence="34">
        <dbReference type="Rhea" id="RHEA:21566"/>
    </physiologicalReaction>
</comment>
<evidence type="ECO:0000256" key="4">
    <source>
        <dbReference type="ARBA" id="ARBA00012352"/>
    </source>
</evidence>
<evidence type="ECO:0000256" key="21">
    <source>
        <dbReference type="ARBA" id="ARBA00030531"/>
    </source>
</evidence>
<comment type="catalytic activity">
    <reaction evidence="17">
        <text>propanoyl-CoA + tetradecanoyl-CoA = 3-oxo-2-methylhexadecanoyl-CoA + CoA</text>
        <dbReference type="Rhea" id="RHEA:46344"/>
        <dbReference type="ChEBI" id="CHEBI:57287"/>
        <dbReference type="ChEBI" id="CHEBI:57385"/>
        <dbReference type="ChEBI" id="CHEBI:57392"/>
        <dbReference type="ChEBI" id="CHEBI:86042"/>
    </reaction>
    <physiologicalReaction direction="right-to-left" evidence="17">
        <dbReference type="Rhea" id="RHEA:46346"/>
    </physiologicalReaction>
</comment>
<comment type="subcellular location">
    <subcellularLocation>
        <location evidence="3">Cytoplasm</location>
    </subcellularLocation>
    <subcellularLocation>
        <location evidence="1">Mitochondrion</location>
    </subcellularLocation>
    <subcellularLocation>
        <location evidence="2">Peroxisome</location>
    </subcellularLocation>
</comment>
<dbReference type="NCBIfam" id="NF006102">
    <property type="entry name" value="PRK08256.1"/>
    <property type="match status" value="1"/>
</dbReference>
<evidence type="ECO:0000256" key="5">
    <source>
        <dbReference type="ARBA" id="ARBA00014545"/>
    </source>
</evidence>
<evidence type="ECO:0000256" key="31">
    <source>
        <dbReference type="ARBA" id="ARBA00048001"/>
    </source>
</evidence>
<dbReference type="InterPro" id="IPR020613">
    <property type="entry name" value="Thiolase_CS"/>
</dbReference>
<dbReference type="AlphaFoldDB" id="A0A194Q2K5"/>
<dbReference type="EC" id="2.3.1.16" evidence="16"/>
<sequence>MGRKVYVVGVGMTKFVKPSSGNDYPEMGKEAVQAALADARIPYEVVQQAVCGYVFGDSTCGQRVLYQVGMTGIPIYNVNNNCSTGSNALFIAKQFIEGGVADVVLAVGFEKMAPGALGGSGFTDRTNPLDRHTLKMADMVELAAAPMTAQYFGNAAMEHMKKYGTTEVHLAKIAAKNHRHGAKNPRAQNGREYTVEEVLKSRKIYGPLTKLECCPTSDGAGAAVLMSEEAVIKYGLQKKAVEIIGMEMATDTAAVFKENSLMKVAGYDMTAFAAKRLYEKTGISPKQIDVVELHDCFAANEMITYEGLQLCGEGEAGKFIDSGDNTYGGRVVVNPSGGLIAKGHPLGATGLAQCAELVWQLRGEAEDRQVPRARIALQHNLGLGGAVVIAMYRKGFENAGPNPVAAITDNPDGFKVAKYMKVLEEAMQTDEENLIEKVRGIYGFKVRNGPSGAEGYWVVNAKDGKGKITYNGKEKPDVTFTISDDDVVELISGKLNPQKAFFQGKIKIQGNMGLAMKLTDLQRSAASRIETIRSKL</sequence>
<comment type="catalytic activity">
    <reaction evidence="33">
        <text>butanoyl-CoA + acetyl-CoA = 3-oxohexanoyl-CoA + CoA</text>
        <dbReference type="Rhea" id="RHEA:31111"/>
        <dbReference type="ChEBI" id="CHEBI:57287"/>
        <dbReference type="ChEBI" id="CHEBI:57288"/>
        <dbReference type="ChEBI" id="CHEBI:57371"/>
        <dbReference type="ChEBI" id="CHEBI:62418"/>
    </reaction>
    <physiologicalReaction direction="right-to-left" evidence="33">
        <dbReference type="Rhea" id="RHEA:31113"/>
    </physiologicalReaction>
</comment>
<evidence type="ECO:0000256" key="16">
    <source>
        <dbReference type="ARBA" id="ARBA00024073"/>
    </source>
</evidence>
<evidence type="ECO:0000256" key="28">
    <source>
        <dbReference type="ARBA" id="ARBA00045738"/>
    </source>
</evidence>
<evidence type="ECO:0000256" key="9">
    <source>
        <dbReference type="ARBA" id="ARBA00023055"/>
    </source>
</evidence>
<comment type="catalytic activity">
    <reaction evidence="20">
        <text>7-dehydrocholesterol(in) = 7-dehydrocholesterol(out)</text>
        <dbReference type="Rhea" id="RHEA:62960"/>
        <dbReference type="ChEBI" id="CHEBI:17759"/>
    </reaction>
</comment>
<keyword evidence="10" id="KW-0443">Lipid metabolism</keyword>
<comment type="catalytic activity">
    <reaction evidence="35">
        <text>hexadecanoyl-CoA + acetyl-CoA = 3-oxooctadecanoyl-CoA + CoA</text>
        <dbReference type="Rhea" id="RHEA:35279"/>
        <dbReference type="ChEBI" id="CHEBI:57287"/>
        <dbReference type="ChEBI" id="CHEBI:57288"/>
        <dbReference type="ChEBI" id="CHEBI:57379"/>
        <dbReference type="ChEBI" id="CHEBI:71407"/>
    </reaction>
    <physiologicalReaction direction="right-to-left" evidence="35">
        <dbReference type="Rhea" id="RHEA:35281"/>
    </physiologicalReaction>
</comment>
<evidence type="ECO:0000256" key="23">
    <source>
        <dbReference type="ARBA" id="ARBA00031275"/>
    </source>
</evidence>
<gene>
    <name evidence="42" type="ORF">RR46_04750</name>
</gene>
<evidence type="ECO:0000256" key="1">
    <source>
        <dbReference type="ARBA" id="ARBA00004173"/>
    </source>
</evidence>
<dbReference type="InterPro" id="IPR003033">
    <property type="entry name" value="SCP2_sterol-bd_dom"/>
</dbReference>
<keyword evidence="8" id="KW-0808">Transferase</keyword>
<evidence type="ECO:0000256" key="14">
    <source>
        <dbReference type="ARBA" id="ARBA00023315"/>
    </source>
</evidence>
<evidence type="ECO:0000256" key="17">
    <source>
        <dbReference type="ARBA" id="ARBA00024471"/>
    </source>
</evidence>
<dbReference type="Gene3D" id="3.40.47.10">
    <property type="match status" value="1"/>
</dbReference>
<dbReference type="GO" id="GO:0003988">
    <property type="term" value="F:acetyl-CoA C-acyltransferase activity"/>
    <property type="evidence" value="ECO:0007669"/>
    <property type="project" value="UniProtKB-EC"/>
</dbReference>
<evidence type="ECO:0000256" key="15">
    <source>
        <dbReference type="ARBA" id="ARBA00024058"/>
    </source>
</evidence>
<dbReference type="Proteomes" id="UP000053268">
    <property type="component" value="Unassembled WGS sequence"/>
</dbReference>
<keyword evidence="9" id="KW-0445">Lipid transport</keyword>
<comment type="catalytic activity">
    <reaction evidence="18">
        <text>choloyl-CoA + propanoyl-CoA = 3alpha,7alpha,12alpha-trihydroxy-24-oxo-5beta-cholestan-26-oyl-CoA + CoA</text>
        <dbReference type="Rhea" id="RHEA:16865"/>
        <dbReference type="ChEBI" id="CHEBI:57287"/>
        <dbReference type="ChEBI" id="CHEBI:57373"/>
        <dbReference type="ChEBI" id="CHEBI:57392"/>
        <dbReference type="ChEBI" id="CHEBI:58507"/>
        <dbReference type="EC" id="2.3.1.176"/>
    </reaction>
    <physiologicalReaction direction="right-to-left" evidence="18">
        <dbReference type="Rhea" id="RHEA:16867"/>
    </physiologicalReaction>
</comment>
<evidence type="ECO:0000256" key="29">
    <source>
        <dbReference type="ARBA" id="ARBA00045994"/>
    </source>
</evidence>
<evidence type="ECO:0000259" key="41">
    <source>
        <dbReference type="Pfam" id="PF22691"/>
    </source>
</evidence>
<dbReference type="Gene3D" id="3.30.1050.10">
    <property type="entry name" value="SCP2 sterol-binding domain"/>
    <property type="match status" value="1"/>
</dbReference>
<feature type="domain" description="Thiolase C-terminal" evidence="41">
    <location>
        <begin position="268"/>
        <end position="383"/>
    </location>
</feature>
<evidence type="ECO:0000256" key="10">
    <source>
        <dbReference type="ARBA" id="ARBA00023098"/>
    </source>
</evidence>
<dbReference type="PROSITE" id="PS00098">
    <property type="entry name" value="THIOLASE_1"/>
    <property type="match status" value="1"/>
</dbReference>
<evidence type="ECO:0000256" key="18">
    <source>
        <dbReference type="ARBA" id="ARBA00024509"/>
    </source>
</evidence>
<keyword evidence="14" id="KW-0012">Acyltransferase</keyword>
<evidence type="ECO:0000256" key="24">
    <source>
        <dbReference type="ARBA" id="ARBA00031346"/>
    </source>
</evidence>
<dbReference type="GO" id="GO:0006869">
    <property type="term" value="P:lipid transport"/>
    <property type="evidence" value="ECO:0007669"/>
    <property type="project" value="UniProtKB-KW"/>
</dbReference>
<keyword evidence="6" id="KW-0813">Transport</keyword>
<proteinExistence type="predicted"/>
<dbReference type="Pfam" id="PF00108">
    <property type="entry name" value="Thiolase_N"/>
    <property type="match status" value="1"/>
</dbReference>
<dbReference type="InterPro" id="IPR055140">
    <property type="entry name" value="Thiolase_C_2"/>
</dbReference>
<evidence type="ECO:0000256" key="36">
    <source>
        <dbReference type="ARBA" id="ARBA00049270"/>
    </source>
</evidence>
<evidence type="ECO:0000256" key="37">
    <source>
        <dbReference type="ARBA" id="ARBA00049306"/>
    </source>
</evidence>
<evidence type="ECO:0000259" key="39">
    <source>
        <dbReference type="Pfam" id="PF00108"/>
    </source>
</evidence>
<dbReference type="EC" id="2.3.1.155" evidence="15"/>
<feature type="domain" description="Thiolase N-terminal" evidence="39">
    <location>
        <begin position="5"/>
        <end position="229"/>
    </location>
</feature>
<evidence type="ECO:0000256" key="2">
    <source>
        <dbReference type="ARBA" id="ARBA00004275"/>
    </source>
</evidence>
<protein>
    <recommendedName>
        <fullName evidence="5">Sterol carrier protein 2</fullName>
        <ecNumber evidence="15">2.3.1.155</ecNumber>
        <ecNumber evidence="16">2.3.1.16</ecNumber>
        <ecNumber evidence="4">2.3.1.176</ecNumber>
    </recommendedName>
    <alternativeName>
        <fullName evidence="25">Acetyl-CoA C-myristoyltransferase</fullName>
    </alternativeName>
    <alternativeName>
        <fullName evidence="22">Non-specific lipid-transfer protein</fullName>
    </alternativeName>
    <alternativeName>
        <fullName evidence="26">Propanoyl-CoA C-acyltransferase</fullName>
    </alternativeName>
    <alternativeName>
        <fullName evidence="21">SCP-2/3-oxoacyl-CoA thiolase</fullName>
    </alternativeName>
    <alternativeName>
        <fullName evidence="23">SCP-2/thiolase</fullName>
    </alternativeName>
    <alternativeName>
        <fullName evidence="24">SCP-chi</fullName>
    </alternativeName>
    <alternativeName>
        <fullName evidence="27">Sterol carrier protein X</fullName>
    </alternativeName>
</protein>
<reference evidence="42 43" key="1">
    <citation type="journal article" date="2015" name="Nat. Commun.">
        <title>Outbred genome sequencing and CRISPR/Cas9 gene editing in butterflies.</title>
        <authorList>
            <person name="Li X."/>
            <person name="Fan D."/>
            <person name="Zhang W."/>
            <person name="Liu G."/>
            <person name="Zhang L."/>
            <person name="Zhao L."/>
            <person name="Fang X."/>
            <person name="Chen L."/>
            <person name="Dong Y."/>
            <person name="Chen Y."/>
            <person name="Ding Y."/>
            <person name="Zhao R."/>
            <person name="Feng M."/>
            <person name="Zhu Y."/>
            <person name="Feng Y."/>
            <person name="Jiang X."/>
            <person name="Zhu D."/>
            <person name="Xiang H."/>
            <person name="Feng X."/>
            <person name="Li S."/>
            <person name="Wang J."/>
            <person name="Zhang G."/>
            <person name="Kronforst M.R."/>
            <person name="Wang W."/>
        </authorList>
    </citation>
    <scope>NUCLEOTIDE SEQUENCE [LARGE SCALE GENOMIC DNA]</scope>
    <source>
        <strain evidence="42">Ya'a_city_454_Px</strain>
        <tissue evidence="42">Whole body</tissue>
    </source>
</reference>
<comment type="function">
    <text evidence="28">Mediates the transfer of all common phospholipids, cholesterol and gangliosides from the endoplasmic reticulum to the plasma membrane. May play a role in regulating steroidogenesis. Stimulates the microsomal conversion of 7-dehydrocholesterol to cholesterol. Also binds fatty acids and fatty acyl Coenzyme A (CoA) such as phytanoyl-CoA. Involved in the regulation phospholipid synthesis in endoplasmic reticulum enhancing the incorporation of exogenous fatty acid into glycerides. Seems to stimulate the rate-limiting step in phosphatidic acid formation mediated by GPAT3. Isoforms SCP2 and SCPx cooperate in peroxisomal oxidation of certain naturally occurring tetramethyl-branched fatty acyl-CoAs.</text>
</comment>
<evidence type="ECO:0000313" key="43">
    <source>
        <dbReference type="Proteomes" id="UP000053268"/>
    </source>
</evidence>
<evidence type="ECO:0000256" key="38">
    <source>
        <dbReference type="ARBA" id="ARBA00049542"/>
    </source>
</evidence>
<feature type="domain" description="SCP2" evidence="40">
    <location>
        <begin position="426"/>
        <end position="521"/>
    </location>
</feature>
<evidence type="ECO:0000256" key="34">
    <source>
        <dbReference type="ARBA" id="ARBA00049178"/>
    </source>
</evidence>
<organism evidence="42 43">
    <name type="scientific">Papilio xuthus</name>
    <name type="common">Asian swallowtail butterfly</name>
    <dbReference type="NCBI Taxonomy" id="66420"/>
    <lineage>
        <taxon>Eukaryota</taxon>
        <taxon>Metazoa</taxon>
        <taxon>Ecdysozoa</taxon>
        <taxon>Arthropoda</taxon>
        <taxon>Hexapoda</taxon>
        <taxon>Insecta</taxon>
        <taxon>Pterygota</taxon>
        <taxon>Neoptera</taxon>
        <taxon>Endopterygota</taxon>
        <taxon>Lepidoptera</taxon>
        <taxon>Glossata</taxon>
        <taxon>Ditrysia</taxon>
        <taxon>Papilionoidea</taxon>
        <taxon>Papilionidae</taxon>
        <taxon>Papilioninae</taxon>
        <taxon>Papilio</taxon>
    </lineage>
</organism>
<dbReference type="GO" id="GO:0005777">
    <property type="term" value="C:peroxisome"/>
    <property type="evidence" value="ECO:0007669"/>
    <property type="project" value="UniProtKB-SubCell"/>
</dbReference>
<dbReference type="CDD" id="cd00829">
    <property type="entry name" value="SCP-x_thiolase"/>
    <property type="match status" value="1"/>
</dbReference>
<dbReference type="EMBL" id="KQ459562">
    <property type="protein sequence ID" value="KPI99776.1"/>
    <property type="molecule type" value="Genomic_DNA"/>
</dbReference>
<comment type="catalytic activity">
    <reaction evidence="19">
        <text>3-oxo-(9Z-octadecenoyl)-CoA + CoA = (7Z)-hexadecenoyl-CoA + acetyl-CoA</text>
        <dbReference type="Rhea" id="RHEA:47400"/>
        <dbReference type="ChEBI" id="CHEBI:57287"/>
        <dbReference type="ChEBI" id="CHEBI:57288"/>
        <dbReference type="ChEBI" id="CHEBI:87695"/>
        <dbReference type="ChEBI" id="CHEBI:87698"/>
    </reaction>
    <physiologicalReaction direction="left-to-right" evidence="19">
        <dbReference type="Rhea" id="RHEA:47401"/>
    </physiologicalReaction>
</comment>